<dbReference type="SUPFAM" id="SSF48371">
    <property type="entry name" value="ARM repeat"/>
    <property type="match status" value="1"/>
</dbReference>
<evidence type="ECO:0000313" key="1">
    <source>
        <dbReference type="EMBL" id="KAK3276706.1"/>
    </source>
</evidence>
<dbReference type="EMBL" id="LGRX02006419">
    <property type="protein sequence ID" value="KAK3276706.1"/>
    <property type="molecule type" value="Genomic_DNA"/>
</dbReference>
<dbReference type="InterPro" id="IPR011989">
    <property type="entry name" value="ARM-like"/>
</dbReference>
<accession>A0AAE0L942</accession>
<dbReference type="InterPro" id="IPR016024">
    <property type="entry name" value="ARM-type_fold"/>
</dbReference>
<protein>
    <submittedName>
        <fullName evidence="1">Uncharacterized protein</fullName>
    </submittedName>
</protein>
<feature type="non-terminal residue" evidence="1">
    <location>
        <position position="1"/>
    </location>
</feature>
<proteinExistence type="predicted"/>
<comment type="caution">
    <text evidence="1">The sequence shown here is derived from an EMBL/GenBank/DDBJ whole genome shotgun (WGS) entry which is preliminary data.</text>
</comment>
<name>A0AAE0L942_9CHLO</name>
<reference evidence="1 2" key="1">
    <citation type="journal article" date="2015" name="Genome Biol. Evol.">
        <title>Comparative Genomics of a Bacterivorous Green Alga Reveals Evolutionary Causalities and Consequences of Phago-Mixotrophic Mode of Nutrition.</title>
        <authorList>
            <person name="Burns J.A."/>
            <person name="Paasch A."/>
            <person name="Narechania A."/>
            <person name="Kim E."/>
        </authorList>
    </citation>
    <scope>NUCLEOTIDE SEQUENCE [LARGE SCALE GENOMIC DNA]</scope>
    <source>
        <strain evidence="1 2">PLY_AMNH</strain>
    </source>
</reference>
<keyword evidence="2" id="KW-1185">Reference proteome</keyword>
<gene>
    <name evidence="1" type="ORF">CYMTET_15243</name>
</gene>
<dbReference type="AlphaFoldDB" id="A0AAE0L942"/>
<dbReference type="Gene3D" id="1.25.10.10">
    <property type="entry name" value="Leucine-rich Repeat Variant"/>
    <property type="match status" value="1"/>
</dbReference>
<organism evidence="1 2">
    <name type="scientific">Cymbomonas tetramitiformis</name>
    <dbReference type="NCBI Taxonomy" id="36881"/>
    <lineage>
        <taxon>Eukaryota</taxon>
        <taxon>Viridiplantae</taxon>
        <taxon>Chlorophyta</taxon>
        <taxon>Pyramimonadophyceae</taxon>
        <taxon>Pyramimonadales</taxon>
        <taxon>Pyramimonadaceae</taxon>
        <taxon>Cymbomonas</taxon>
    </lineage>
</organism>
<sequence>AGLAELEEDPDTVQEAVVGDMLLMLQLTKMLPSLAKGMGAEVYAARLHEHMTPLLRYAAAWRPADLRHMVLAAIGDLASPLGVHIAAFAPQIAEAVHRELSPAQPALNKQNACHACGQLCEHAGPSGAPLAAAVAAGALPLLIQSADEAPAVVDNACAALARIIHFQAAAIAAMPQHAYVTLLLGAFPLKEDMPETYAVMRALLGILSVSIGGEGVTGTPEMAPLLTQIREAWKRGMDPNVYPGGAHPVVRQCTQQALDDVMRHWVSTGDATRAHNLRDTLHSS</sequence>
<evidence type="ECO:0000313" key="2">
    <source>
        <dbReference type="Proteomes" id="UP001190700"/>
    </source>
</evidence>
<dbReference type="Proteomes" id="UP001190700">
    <property type="component" value="Unassembled WGS sequence"/>
</dbReference>